<dbReference type="InterPro" id="IPR013785">
    <property type="entry name" value="Aldolase_TIM"/>
</dbReference>
<dbReference type="GO" id="GO:0046872">
    <property type="term" value="F:metal ion binding"/>
    <property type="evidence" value="ECO:0007669"/>
    <property type="project" value="UniProtKB-KW"/>
</dbReference>
<dbReference type="PANTHER" id="PTHR43075:SF1">
    <property type="entry name" value="FORMATE LYASE ACTIVATING ENZYME, PUTATIVE (AFU_ORTHOLOGUE AFUA_2G15630)-RELATED"/>
    <property type="match status" value="1"/>
</dbReference>
<dbReference type="GO" id="GO:0003824">
    <property type="term" value="F:catalytic activity"/>
    <property type="evidence" value="ECO:0007669"/>
    <property type="project" value="InterPro"/>
</dbReference>
<organism evidence="7 8">
    <name type="scientific">Guopingia tenuis</name>
    <dbReference type="NCBI Taxonomy" id="2763656"/>
    <lineage>
        <taxon>Bacteria</taxon>
        <taxon>Bacillati</taxon>
        <taxon>Bacillota</taxon>
        <taxon>Clostridia</taxon>
        <taxon>Christensenellales</taxon>
        <taxon>Christensenellaceae</taxon>
        <taxon>Guopingia</taxon>
    </lineage>
</organism>
<dbReference type="InterPro" id="IPR007197">
    <property type="entry name" value="rSAM"/>
</dbReference>
<dbReference type="InterPro" id="IPR058240">
    <property type="entry name" value="rSAM_sf"/>
</dbReference>
<keyword evidence="3 5" id="KW-0408">Iron</keyword>
<keyword evidence="8" id="KW-1185">Reference proteome</keyword>
<comment type="caution">
    <text evidence="7">The sequence shown here is derived from an EMBL/GenBank/DDBJ whole genome shotgun (WGS) entry which is preliminary data.</text>
</comment>
<dbReference type="AlphaFoldDB" id="A0A926DGT6"/>
<evidence type="ECO:0000259" key="6">
    <source>
        <dbReference type="Pfam" id="PF04055"/>
    </source>
</evidence>
<proteinExistence type="predicted"/>
<reference evidence="7" key="1">
    <citation type="submission" date="2020-08" db="EMBL/GenBank/DDBJ databases">
        <title>Genome public.</title>
        <authorList>
            <person name="Liu C."/>
            <person name="Sun Q."/>
        </authorList>
    </citation>
    <scope>NUCLEOTIDE SEQUENCE</scope>
    <source>
        <strain evidence="7">NSJ-63</strain>
    </source>
</reference>
<feature type="binding site" evidence="5">
    <location>
        <position position="62"/>
    </location>
    <ligand>
        <name>[4Fe-4S] cluster</name>
        <dbReference type="ChEBI" id="CHEBI:49883"/>
        <note>4Fe-4S-S-AdoMet</note>
    </ligand>
</feature>
<dbReference type="Proteomes" id="UP000617951">
    <property type="component" value="Unassembled WGS sequence"/>
</dbReference>
<comment type="cofactor">
    <cofactor evidence="5">
        <name>[4Fe-4S] cluster</name>
        <dbReference type="ChEBI" id="CHEBI:49883"/>
    </cofactor>
    <text evidence="5">Binds 1 [4Fe-4S] cluster. The cluster is coordinated with 3 cysteines and an exchangeable S-adenosyl-L-methionine.</text>
</comment>
<dbReference type="RefSeq" id="WP_249279434.1">
    <property type="nucleotide sequence ID" value="NZ_JACRSS010000001.1"/>
</dbReference>
<dbReference type="PANTHER" id="PTHR43075">
    <property type="entry name" value="FORMATE LYASE ACTIVATING ENZYME, PUTATIVE (AFU_ORTHOLOGUE AFUA_2G15630)-RELATED"/>
    <property type="match status" value="1"/>
</dbReference>
<evidence type="ECO:0000313" key="7">
    <source>
        <dbReference type="EMBL" id="MBC8537532.1"/>
    </source>
</evidence>
<keyword evidence="1 5" id="KW-0949">S-adenosyl-L-methionine</keyword>
<dbReference type="SUPFAM" id="SSF102114">
    <property type="entry name" value="Radical SAM enzymes"/>
    <property type="match status" value="1"/>
</dbReference>
<dbReference type="PIRSF" id="PIRSF004869">
    <property type="entry name" value="PflX_prd"/>
    <property type="match status" value="1"/>
</dbReference>
<keyword evidence="2 5" id="KW-0479">Metal-binding</keyword>
<dbReference type="Pfam" id="PF04055">
    <property type="entry name" value="Radical_SAM"/>
    <property type="match status" value="1"/>
</dbReference>
<dbReference type="InterPro" id="IPR016431">
    <property type="entry name" value="Pyrv-formate_lyase-activ_prd"/>
</dbReference>
<evidence type="ECO:0000256" key="3">
    <source>
        <dbReference type="ARBA" id="ARBA00023004"/>
    </source>
</evidence>
<protein>
    <submittedName>
        <fullName evidence="7">Radical SAM protein</fullName>
    </submittedName>
</protein>
<dbReference type="Gene3D" id="3.20.20.70">
    <property type="entry name" value="Aldolase class I"/>
    <property type="match status" value="1"/>
</dbReference>
<evidence type="ECO:0000256" key="2">
    <source>
        <dbReference type="ARBA" id="ARBA00022723"/>
    </source>
</evidence>
<feature type="domain" description="Radical SAM core" evidence="6">
    <location>
        <begin position="53"/>
        <end position="182"/>
    </location>
</feature>
<feature type="binding site" evidence="5">
    <location>
        <position position="65"/>
    </location>
    <ligand>
        <name>[4Fe-4S] cluster</name>
        <dbReference type="ChEBI" id="CHEBI:49883"/>
        <note>4Fe-4S-S-AdoMet</note>
    </ligand>
</feature>
<dbReference type="SFLD" id="SFLDG01099">
    <property type="entry name" value="Uncharacterised_Radical_SAM_Su"/>
    <property type="match status" value="1"/>
</dbReference>
<keyword evidence="4 5" id="KW-0411">Iron-sulfur</keyword>
<sequence length="298" mass="33709">MICSLCPRNCGKERREREGDGFCRAGMLPKIAKAALHHWEEPCISGKRGSGTVFFSGCNLGCVFCQNYKLSHEDYGEIVSIRRLAEIFSELEEQGAHNINLVTPTHYVPAICEALALARPSIPVVYNCGGYEKTETLELLRGYIDIYLTDIKYYSNARALRYSGAPDYFAVASKALLAMREQTGPAIFDEEGILQKGTVLRHLVLPGCGKDSQKILRWFSRYAPKGTYISLMSQYIPCGKAADYPEINRRLRCREYEEVVSFLMETGIEEGWLQDLDSAKKEYIPDFDLQGVFSQEKY</sequence>
<dbReference type="SFLD" id="SFLDS00029">
    <property type="entry name" value="Radical_SAM"/>
    <property type="match status" value="1"/>
</dbReference>
<dbReference type="EMBL" id="JACRSS010000001">
    <property type="protein sequence ID" value="MBC8537532.1"/>
    <property type="molecule type" value="Genomic_DNA"/>
</dbReference>
<feature type="binding site" evidence="5">
    <location>
        <position position="58"/>
    </location>
    <ligand>
        <name>[4Fe-4S] cluster</name>
        <dbReference type="ChEBI" id="CHEBI:49883"/>
        <note>4Fe-4S-S-AdoMet</note>
    </ligand>
</feature>
<dbReference type="InterPro" id="IPR040085">
    <property type="entry name" value="MJ0674-like"/>
</dbReference>
<evidence type="ECO:0000313" key="8">
    <source>
        <dbReference type="Proteomes" id="UP000617951"/>
    </source>
</evidence>
<evidence type="ECO:0000256" key="1">
    <source>
        <dbReference type="ARBA" id="ARBA00022691"/>
    </source>
</evidence>
<gene>
    <name evidence="7" type="ORF">H8693_01110</name>
</gene>
<name>A0A926DGT6_9FIRM</name>
<evidence type="ECO:0000256" key="5">
    <source>
        <dbReference type="PIRSR" id="PIRSR004869-50"/>
    </source>
</evidence>
<accession>A0A926DGT6</accession>
<evidence type="ECO:0000256" key="4">
    <source>
        <dbReference type="ARBA" id="ARBA00023014"/>
    </source>
</evidence>
<dbReference type="GO" id="GO:0051536">
    <property type="term" value="F:iron-sulfur cluster binding"/>
    <property type="evidence" value="ECO:0007669"/>
    <property type="project" value="UniProtKB-KW"/>
</dbReference>